<dbReference type="InterPro" id="IPR037398">
    <property type="entry name" value="Glyco_hydro_64_fam"/>
</dbReference>
<reference evidence="3 4" key="1">
    <citation type="submission" date="2016-05" db="EMBL/GenBank/DDBJ databases">
        <title>Comparative analysis of secretome profiles of manganese(II)-oxidizing ascomycete fungi.</title>
        <authorList>
            <consortium name="DOE Joint Genome Institute"/>
            <person name="Zeiner C.A."/>
            <person name="Purvine S.O."/>
            <person name="Zink E.M."/>
            <person name="Wu S."/>
            <person name="Pasa-Tolic L."/>
            <person name="Chaput D.L."/>
            <person name="Haridas S."/>
            <person name="Grigoriev I.V."/>
            <person name="Santelli C.M."/>
            <person name="Hansel C.M."/>
        </authorList>
    </citation>
    <scope>NUCLEOTIDE SEQUENCE [LARGE SCALE GENOMIC DNA]</scope>
    <source>
        <strain evidence="3 4">AP3s5-JAC2a</strain>
    </source>
</reference>
<evidence type="ECO:0000313" key="4">
    <source>
        <dbReference type="Proteomes" id="UP000077069"/>
    </source>
</evidence>
<dbReference type="AlphaFoldDB" id="A0A177C8B4"/>
<dbReference type="Proteomes" id="UP000077069">
    <property type="component" value="Unassembled WGS sequence"/>
</dbReference>
<dbReference type="InterPro" id="IPR042517">
    <property type="entry name" value="Glyco_hydro_64_N_2"/>
</dbReference>
<accession>A0A177C8B4</accession>
<dbReference type="Pfam" id="PF16483">
    <property type="entry name" value="Glyco_hydro_64"/>
    <property type="match status" value="1"/>
</dbReference>
<dbReference type="InterPro" id="IPR037176">
    <property type="entry name" value="Osmotin/thaumatin-like_sf"/>
</dbReference>
<sequence length="426" mass="44866">MPSFKNMIAKLRSRSTRAATGNNNRAATTNGNAPKSAPAQAPAAQANQQVMASATAPTLTVTLRNASNSSVVYVYVTGIALDSGNRAMFLQSDGRTIYYPASPNTVGSPLLQDVAIQLGAPGTTKNITIPRIAGGRVWFSIGAKLTFALNPGPGVVEPSVSNPSDPNINIDWGFCEFTYNADQLFANISCVDFISIPVALTLTSTSGNVQSVPGLPANGLTTIVNGLKQQAASDGRPWDKLVYPATGTPLRVLSPLKLLDSNGSAWDGYWDAYVNQVWNRFSSTDMTINTQAAAGNVTGRVSNGQLSLGSAGTFNKPNARDIWTCSEGPFATGDNAARNAVIPRLAAAFNRSTLLDATQFPNGSSPANYYKNVTTNHYSRLVHQTMKDGRGYAFPYDDVVPDGGQDVAGTVFDGSPANWTIAIGGS</sequence>
<dbReference type="EMBL" id="KV441555">
    <property type="protein sequence ID" value="OAG02997.1"/>
    <property type="molecule type" value="Genomic_DNA"/>
</dbReference>
<dbReference type="PANTHER" id="PTHR38165:SF1">
    <property type="entry name" value="GLUCANASE B"/>
    <property type="match status" value="1"/>
</dbReference>
<dbReference type="RefSeq" id="XP_018033362.1">
    <property type="nucleotide sequence ID" value="XM_018187933.1"/>
</dbReference>
<dbReference type="InterPro" id="IPR032477">
    <property type="entry name" value="Glyco_hydro_64"/>
</dbReference>
<dbReference type="STRING" id="1460663.A0A177C8B4"/>
<dbReference type="Gene3D" id="2.60.110.10">
    <property type="entry name" value="Thaumatin"/>
    <property type="match status" value="1"/>
</dbReference>
<dbReference type="InParanoid" id="A0A177C8B4"/>
<feature type="region of interest" description="Disordered" evidence="1">
    <location>
        <begin position="12"/>
        <end position="46"/>
    </location>
</feature>
<dbReference type="OrthoDB" id="10058186at2759"/>
<gene>
    <name evidence="3" type="ORF">CC84DRAFT_939345</name>
</gene>
<dbReference type="PROSITE" id="PS52006">
    <property type="entry name" value="GH64"/>
    <property type="match status" value="1"/>
</dbReference>
<organism evidence="3 4">
    <name type="scientific">Paraphaeosphaeria sporulosa</name>
    <dbReference type="NCBI Taxonomy" id="1460663"/>
    <lineage>
        <taxon>Eukaryota</taxon>
        <taxon>Fungi</taxon>
        <taxon>Dikarya</taxon>
        <taxon>Ascomycota</taxon>
        <taxon>Pezizomycotina</taxon>
        <taxon>Dothideomycetes</taxon>
        <taxon>Pleosporomycetidae</taxon>
        <taxon>Pleosporales</taxon>
        <taxon>Massarineae</taxon>
        <taxon>Didymosphaeriaceae</taxon>
        <taxon>Paraphaeosphaeria</taxon>
    </lineage>
</organism>
<keyword evidence="4" id="KW-1185">Reference proteome</keyword>
<dbReference type="GeneID" id="28771419"/>
<protein>
    <recommendedName>
        <fullName evidence="2">GH64 domain-containing protein</fullName>
    </recommendedName>
</protein>
<dbReference type="Gene3D" id="3.30.920.50">
    <property type="entry name" value="Beta-1,3-glucanase, C-terminal domain"/>
    <property type="match status" value="1"/>
</dbReference>
<evidence type="ECO:0000313" key="3">
    <source>
        <dbReference type="EMBL" id="OAG02997.1"/>
    </source>
</evidence>
<evidence type="ECO:0000256" key="1">
    <source>
        <dbReference type="SAM" id="MobiDB-lite"/>
    </source>
</evidence>
<name>A0A177C8B4_9PLEO</name>
<dbReference type="CDD" id="cd09220">
    <property type="entry name" value="GH64-GluB-like"/>
    <property type="match status" value="1"/>
</dbReference>
<dbReference type="PANTHER" id="PTHR38165">
    <property type="match status" value="1"/>
</dbReference>
<evidence type="ECO:0000259" key="2">
    <source>
        <dbReference type="PROSITE" id="PS52006"/>
    </source>
</evidence>
<proteinExistence type="predicted"/>
<feature type="domain" description="GH64" evidence="2">
    <location>
        <begin position="53"/>
        <end position="419"/>
    </location>
</feature>
<feature type="compositionally biased region" description="Low complexity" evidence="1">
    <location>
        <begin position="16"/>
        <end position="46"/>
    </location>
</feature>